<dbReference type="Gene3D" id="3.40.50.1110">
    <property type="entry name" value="SGNH hydrolase"/>
    <property type="match status" value="1"/>
</dbReference>
<name>A0A5J4ZP98_9ASTE</name>
<dbReference type="InterPro" id="IPR001087">
    <property type="entry name" value="GDSL"/>
</dbReference>
<gene>
    <name evidence="5" type="ORF">F0562_013568</name>
</gene>
<dbReference type="AlphaFoldDB" id="A0A5J4ZP98"/>
<keyword evidence="2" id="KW-0732">Signal</keyword>
<dbReference type="CDD" id="cd01837">
    <property type="entry name" value="SGNH_plant_lipase_like"/>
    <property type="match status" value="1"/>
</dbReference>
<organism evidence="5 6">
    <name type="scientific">Nyssa sinensis</name>
    <dbReference type="NCBI Taxonomy" id="561372"/>
    <lineage>
        <taxon>Eukaryota</taxon>
        <taxon>Viridiplantae</taxon>
        <taxon>Streptophyta</taxon>
        <taxon>Embryophyta</taxon>
        <taxon>Tracheophyta</taxon>
        <taxon>Spermatophyta</taxon>
        <taxon>Magnoliopsida</taxon>
        <taxon>eudicotyledons</taxon>
        <taxon>Gunneridae</taxon>
        <taxon>Pentapetalae</taxon>
        <taxon>asterids</taxon>
        <taxon>Cornales</taxon>
        <taxon>Nyssaceae</taxon>
        <taxon>Nyssa</taxon>
    </lineage>
</organism>
<dbReference type="Proteomes" id="UP000325577">
    <property type="component" value="Linkage Group LG6"/>
</dbReference>
<proteinExistence type="inferred from homology"/>
<comment type="similarity">
    <text evidence="1">Belongs to the 'GDSL' lipolytic enzyme family.</text>
</comment>
<dbReference type="PANTHER" id="PTHR22835">
    <property type="entry name" value="ZINC FINGER FYVE DOMAIN CONTAINING PROTEIN"/>
    <property type="match status" value="1"/>
</dbReference>
<dbReference type="EMBL" id="CM018049">
    <property type="protein sequence ID" value="KAA8519312.1"/>
    <property type="molecule type" value="Genomic_DNA"/>
</dbReference>
<dbReference type="Pfam" id="PF00657">
    <property type="entry name" value="Lipase_GDSL"/>
    <property type="match status" value="1"/>
</dbReference>
<dbReference type="InterPro" id="IPR036514">
    <property type="entry name" value="SGNH_hydro_sf"/>
</dbReference>
<keyword evidence="4" id="KW-0325">Glycoprotein</keyword>
<protein>
    <submittedName>
        <fullName evidence="5">Uncharacterized protein</fullName>
    </submittedName>
</protein>
<evidence type="ECO:0000256" key="1">
    <source>
        <dbReference type="ARBA" id="ARBA00008668"/>
    </source>
</evidence>
<dbReference type="GO" id="GO:0006629">
    <property type="term" value="P:lipid metabolic process"/>
    <property type="evidence" value="ECO:0007669"/>
    <property type="project" value="InterPro"/>
</dbReference>
<evidence type="ECO:0000256" key="2">
    <source>
        <dbReference type="ARBA" id="ARBA00022729"/>
    </source>
</evidence>
<dbReference type="SUPFAM" id="SSF52266">
    <property type="entry name" value="SGNH hydrolase"/>
    <property type="match status" value="1"/>
</dbReference>
<keyword evidence="3" id="KW-0378">Hydrolase</keyword>
<evidence type="ECO:0000313" key="5">
    <source>
        <dbReference type="EMBL" id="KAA8519312.1"/>
    </source>
</evidence>
<evidence type="ECO:0000313" key="6">
    <source>
        <dbReference type="Proteomes" id="UP000325577"/>
    </source>
</evidence>
<dbReference type="PROSITE" id="PS01098">
    <property type="entry name" value="LIPASE_GDSL_SER"/>
    <property type="match status" value="1"/>
</dbReference>
<dbReference type="OrthoDB" id="1600564at2759"/>
<evidence type="ECO:0000256" key="4">
    <source>
        <dbReference type="ARBA" id="ARBA00023180"/>
    </source>
</evidence>
<sequence>MASSFHFLHKPRLLHIFLILTILTPYAISCYTSIFGFGDSLTDTGNTLYIPPPSKAPNCVLPPYGETYFHNPTGRCCDGRLIIDFTAQNLGLPFVAPYFGVRNSSGAVNLEKGVNFAVIGAPALDDSFFEERGITNPFKNVSLRRQLNWFKDLLPSLCSTPSNRKKLLQSSLLMMNFGGNDYVRTLIAGRGAEEVRSYVPFVVNTISSAINELIELEVGTIMVQGCLPVGCLPYYLTYFRSSDKEEYDSRGCLIWLNKIAEYHNELLQIKLNHIRQLHPHATIIYGDIYNAALPFFLFPRKFGFTKEAHMACCGTGGLPYNINTSVACGYPPTFAFDHPFMYVSWDGFHLTEAAYRLITKGLLEGRYTIPPINTSCVSTVVSAEYSKFD</sequence>
<dbReference type="GO" id="GO:0016298">
    <property type="term" value="F:lipase activity"/>
    <property type="evidence" value="ECO:0007669"/>
    <property type="project" value="InterPro"/>
</dbReference>
<accession>A0A5J4ZP98</accession>
<dbReference type="PANTHER" id="PTHR22835:SF683">
    <property type="entry name" value="OS05G0506800 PROTEIN"/>
    <property type="match status" value="1"/>
</dbReference>
<dbReference type="InterPro" id="IPR035669">
    <property type="entry name" value="SGNH_plant_lipase-like"/>
</dbReference>
<reference evidence="5 6" key="1">
    <citation type="submission" date="2019-09" db="EMBL/GenBank/DDBJ databases">
        <title>A chromosome-level genome assembly of the Chinese tupelo Nyssa sinensis.</title>
        <authorList>
            <person name="Yang X."/>
            <person name="Kang M."/>
            <person name="Yang Y."/>
            <person name="Xiong H."/>
            <person name="Wang M."/>
            <person name="Zhang Z."/>
            <person name="Wang Z."/>
            <person name="Wu H."/>
            <person name="Ma T."/>
            <person name="Liu J."/>
            <person name="Xi Z."/>
        </authorList>
    </citation>
    <scope>NUCLEOTIDE SEQUENCE [LARGE SCALE GENOMIC DNA]</scope>
    <source>
        <strain evidence="5">J267</strain>
        <tissue evidence="5">Leaf</tissue>
    </source>
</reference>
<dbReference type="InterPro" id="IPR008265">
    <property type="entry name" value="Lipase_GDSL_AS"/>
</dbReference>
<keyword evidence="6" id="KW-1185">Reference proteome</keyword>
<evidence type="ECO:0000256" key="3">
    <source>
        <dbReference type="ARBA" id="ARBA00022801"/>
    </source>
</evidence>